<feature type="compositionally biased region" description="Polar residues" evidence="1">
    <location>
        <begin position="1227"/>
        <end position="1236"/>
    </location>
</feature>
<dbReference type="EMBL" id="CP108090">
    <property type="protein sequence ID" value="WUQ13602.1"/>
    <property type="molecule type" value="Genomic_DNA"/>
</dbReference>
<sequence>MAKGSTIALRDVLDIREDAHAGDFKIALSHGFGDSSAGSVADYVVTEQLAKEFDKALRLVRGAVRKNTSYAAYLHGSFGAGKSHFLTVLHAVLNSDAAVRAKPRLREVVADHDDWLPGRKFLMVPYHLVGAANLESALLGGYVKTVRKLHPQAPTPSVFKSDSLLADARTLWESMGDEAFVRLLPTASTAAPATGDGLAPIGSAPAPAAHTGGDGLTPIGAVAATPWTGEQLAAAFAAPAGDKRRERLVSALISGPMKSYAAGAAGDANAYVSLDDGLSEISKHARTLGYDGVVLFLDELILWLQARMRERTWVNEQIQKLVKLIESDNPDLPVPIVSFISRQRDLSQLVGKDILGSDVQNMEQALEYLKERFTVINLEDRNLPEIIKERVLKPRTGQEDVLRSAFKGIDASNQQVKDILLDDGGATHADWDDFRAVYPLSPALLNVLVALSGALQRERSGLKLVQQLLEKNADAPLGRLIPLGDLWDVLVDGTGAAFTDQLGHEADAAEKFYTKARQNLLRKYGREDHPDFLADVRFVKTLLLSALAPDVPALRRLTGARLAALNHGSVHSRTVPVGAKVIERMKYLQGEFPSELRAEGSSTDPAYSLHLSDLDVEPLLKAVVGEDKVGVRRVWVNDQLWDLLEVRRGEIVDTKEIVWRGTKRTAEFYFGNVADTRKVSDEQFTPSTEGNIRFLVDYPFDEDDDRYPTFDFQRVEKLRSEGITAPTLVWLPDFFSEQRKAQLGRLMRITFLLERNRLDEYTRNYSPDDRAKARRQLELARDTLTSTLVDALGEVYGISAPTEGTTSATVVDGRHVLSLQPEFARPELEGGKTFTDNVLHLADGMFAALYDKHPDFGTDRAGARKAVTVGELRTVLKWITRAMDEGGRVEVDNTNGDPATVKRIVEPLELGTVHDGPLVLRADWRTRINQAAAQNGQRELLKAEDIRRWITQEPLGYKGLDKDVVNLLIAAYALLDDRAWVQYSGRPEAAAPDLTAIGPGWALRAQPLPDKEVYEAAREHAGRLFGVPSKPQPYARNVNSLAKGVRDKVKEFEGNVSGLRGTLERHAALLGLGGADPAPRTAMLREALALLARLSRHDNDDTALVKELATVSHETPARELAHTMDHAGAVLGALDATDWRLLTSVHGLRDRDDSVGDRAGRLLAQIAETARASEFERSLVPVLDSVREAAMAIVDAALHVERTAPLPPQQEAPTAEQIPLSEHGTPPVSSQPTESGPGTATSTAGAWQAQTGTAHNGAPDGTDSPALAARRVIGAGAGGPETVLAAELAAVRQEIEEFRAENPHLAVEIVWRAVDGTERPVGRPEDGAGRTAGDHEDGGTGGGRR</sequence>
<evidence type="ECO:0000313" key="5">
    <source>
        <dbReference type="Proteomes" id="UP001432039"/>
    </source>
</evidence>
<feature type="region of interest" description="Disordered" evidence="1">
    <location>
        <begin position="1208"/>
        <end position="1246"/>
    </location>
</feature>
<protein>
    <recommendedName>
        <fullName evidence="6">PglY protein</fullName>
    </recommendedName>
</protein>
<dbReference type="Proteomes" id="UP001432039">
    <property type="component" value="Chromosome"/>
</dbReference>
<gene>
    <name evidence="4" type="ORF">OG517_20350</name>
</gene>
<accession>A0ABZ1TFI5</accession>
<evidence type="ECO:0000259" key="3">
    <source>
        <dbReference type="Pfam" id="PF26382"/>
    </source>
</evidence>
<organism evidence="4 5">
    <name type="scientific">Streptomyces virginiae</name>
    <name type="common">Streptomyces cinnamonensis</name>
    <dbReference type="NCBI Taxonomy" id="1961"/>
    <lineage>
        <taxon>Bacteria</taxon>
        <taxon>Bacillati</taxon>
        <taxon>Actinomycetota</taxon>
        <taxon>Actinomycetes</taxon>
        <taxon>Kitasatosporales</taxon>
        <taxon>Streptomycetaceae</taxon>
        <taxon>Streptomyces</taxon>
    </lineage>
</organism>
<feature type="compositionally biased region" description="Basic and acidic residues" evidence="1">
    <location>
        <begin position="1318"/>
        <end position="1338"/>
    </location>
</feature>
<dbReference type="Pfam" id="PF26381">
    <property type="entry name" value="BREX_PglY_5th"/>
    <property type="match status" value="1"/>
</dbReference>
<evidence type="ECO:0000256" key="1">
    <source>
        <dbReference type="SAM" id="MobiDB-lite"/>
    </source>
</evidence>
<proteinExistence type="predicted"/>
<dbReference type="RefSeq" id="WP_328962546.1">
    <property type="nucleotide sequence ID" value="NZ_CP108090.1"/>
</dbReference>
<reference evidence="4" key="1">
    <citation type="submission" date="2022-10" db="EMBL/GenBank/DDBJ databases">
        <title>The complete genomes of actinobacterial strains from the NBC collection.</title>
        <authorList>
            <person name="Joergensen T.S."/>
            <person name="Alvarez Arevalo M."/>
            <person name="Sterndorff E.B."/>
            <person name="Faurdal D."/>
            <person name="Vuksanovic O."/>
            <person name="Mourched A.-S."/>
            <person name="Charusanti P."/>
            <person name="Shaw S."/>
            <person name="Blin K."/>
            <person name="Weber T."/>
        </authorList>
    </citation>
    <scope>NUCLEOTIDE SEQUENCE</scope>
    <source>
        <strain evidence="4">NBC_00248</strain>
    </source>
</reference>
<dbReference type="InterPro" id="IPR058747">
    <property type="entry name" value="PglY_C"/>
</dbReference>
<feature type="region of interest" description="Disordered" evidence="1">
    <location>
        <begin position="1318"/>
        <end position="1345"/>
    </location>
</feature>
<feature type="domain" description="ATPase PglY C-terminal" evidence="3">
    <location>
        <begin position="1018"/>
        <end position="1197"/>
    </location>
</feature>
<feature type="domain" description="ATPase PglY 5th" evidence="2">
    <location>
        <begin position="871"/>
        <end position="973"/>
    </location>
</feature>
<evidence type="ECO:0000259" key="2">
    <source>
        <dbReference type="Pfam" id="PF26381"/>
    </source>
</evidence>
<evidence type="ECO:0000313" key="4">
    <source>
        <dbReference type="EMBL" id="WUQ13602.1"/>
    </source>
</evidence>
<dbReference type="InterPro" id="IPR058748">
    <property type="entry name" value="PglY_5th"/>
</dbReference>
<evidence type="ECO:0008006" key="6">
    <source>
        <dbReference type="Google" id="ProtNLM"/>
    </source>
</evidence>
<dbReference type="Pfam" id="PF26382">
    <property type="entry name" value="BREX_PglY_6th"/>
    <property type="match status" value="1"/>
</dbReference>
<name>A0ABZ1TFI5_STRVG</name>
<keyword evidence="5" id="KW-1185">Reference proteome</keyword>